<proteinExistence type="predicted"/>
<dbReference type="Gene3D" id="3.60.21.10">
    <property type="match status" value="1"/>
</dbReference>
<dbReference type="RefSeq" id="WP_377166691.1">
    <property type="nucleotide sequence ID" value="NZ_JBHSMQ010000004.1"/>
</dbReference>
<keyword evidence="3" id="KW-1185">Reference proteome</keyword>
<comment type="caution">
    <text evidence="2">The sequence shown here is derived from an EMBL/GenBank/DDBJ whole genome shotgun (WGS) entry which is preliminary data.</text>
</comment>
<organism evidence="2 3">
    <name type="scientific">Prosthecobacter fluviatilis</name>
    <dbReference type="NCBI Taxonomy" id="445931"/>
    <lineage>
        <taxon>Bacteria</taxon>
        <taxon>Pseudomonadati</taxon>
        <taxon>Verrucomicrobiota</taxon>
        <taxon>Verrucomicrobiia</taxon>
        <taxon>Verrucomicrobiales</taxon>
        <taxon>Verrucomicrobiaceae</taxon>
        <taxon>Prosthecobacter</taxon>
    </lineage>
</organism>
<sequence length="261" mass="28847">MRIRTNGRPPHKNMSARILIATDLHQRAVLYAALVKLAAEVKPDAVILGGDFLHGTGMQPYGSTRQLTPTLCSVELQELAPPLFFVRGNHEDENWIEFRDAWKSLHGSTPIRLNGSFAMIGTAGVVGFPCAMGMEEAFSEGAMLGGKHYSAWLNPLLAVHGDLARQLWVMHEPPTGTQLSLAGSLVEGHEWWWDALEEHQPELVVCGHDHTTPIRRGVWRDRIGKTTVINVGQNMDGPLHATLVTQDAATGDLRCERLQRD</sequence>
<reference evidence="3" key="1">
    <citation type="journal article" date="2019" name="Int. J. Syst. Evol. Microbiol.">
        <title>The Global Catalogue of Microorganisms (GCM) 10K type strain sequencing project: providing services to taxonomists for standard genome sequencing and annotation.</title>
        <authorList>
            <consortium name="The Broad Institute Genomics Platform"/>
            <consortium name="The Broad Institute Genome Sequencing Center for Infectious Disease"/>
            <person name="Wu L."/>
            <person name="Ma J."/>
        </authorList>
    </citation>
    <scope>NUCLEOTIDE SEQUENCE [LARGE SCALE GENOMIC DNA]</scope>
    <source>
        <strain evidence="3">CGMCC 4.1469</strain>
    </source>
</reference>
<protein>
    <submittedName>
        <fullName evidence="2">Metallophosphoesterase</fullName>
    </submittedName>
</protein>
<dbReference type="SUPFAM" id="SSF56300">
    <property type="entry name" value="Metallo-dependent phosphatases"/>
    <property type="match status" value="1"/>
</dbReference>
<evidence type="ECO:0000313" key="3">
    <source>
        <dbReference type="Proteomes" id="UP001596052"/>
    </source>
</evidence>
<name>A0ABW0KS15_9BACT</name>
<evidence type="ECO:0000259" key="1">
    <source>
        <dbReference type="Pfam" id="PF00149"/>
    </source>
</evidence>
<dbReference type="Pfam" id="PF00149">
    <property type="entry name" value="Metallophos"/>
    <property type="match status" value="1"/>
</dbReference>
<dbReference type="InterPro" id="IPR004843">
    <property type="entry name" value="Calcineurin-like_PHP"/>
</dbReference>
<dbReference type="EMBL" id="JBHSMQ010000004">
    <property type="protein sequence ID" value="MFC5455522.1"/>
    <property type="molecule type" value="Genomic_DNA"/>
</dbReference>
<accession>A0ABW0KS15</accession>
<evidence type="ECO:0000313" key="2">
    <source>
        <dbReference type="EMBL" id="MFC5455522.1"/>
    </source>
</evidence>
<dbReference type="Proteomes" id="UP001596052">
    <property type="component" value="Unassembled WGS sequence"/>
</dbReference>
<gene>
    <name evidence="2" type="ORF">ACFQDI_11695</name>
</gene>
<dbReference type="InterPro" id="IPR029052">
    <property type="entry name" value="Metallo-depent_PP-like"/>
</dbReference>
<feature type="domain" description="Calcineurin-like phosphoesterase" evidence="1">
    <location>
        <begin position="17"/>
        <end position="211"/>
    </location>
</feature>